<keyword evidence="3" id="KW-1185">Reference proteome</keyword>
<sequence length="377" mass="42860">MATLKPEIIQEEEYPSSLEKNGNQLQLDSSKELKLLISPEPERPKPDAELKDKILKLYRETSDNNLKETDFQPLGRTSLFHILRACAASKRNNLRGLDNITAEGVDSYTELHRLIDQLKDLGLMSLDVHSEISTKLTASRVYMKTDYKLHVEQSSLCADHCIDWSLSDPSDKDFQNTCQHKHTLKCDRCELIKEVELQLNSVIDALHVTQEAHRTYCHVMDSAKQDWFTVSSLLENSLDTIKKQMPFIKEVMLRSDNAGCYHCGQLWFSLLQISQRTGISITEYCYSEPQAGKSYCDSTIAHMRMKMKSYAASGHNILTAADMKHALDAGSGVKGCQVANVAINTTKQLFTMHKMKNVNNYSSITYQKEWYDCAESL</sequence>
<dbReference type="PANTHER" id="PTHR33845">
    <property type="entry name" value="C2H2-TYPE DOMAIN-CONTAINING PROTEIN"/>
    <property type="match status" value="1"/>
</dbReference>
<dbReference type="Proteomes" id="UP000005408">
    <property type="component" value="Unassembled WGS sequence"/>
</dbReference>
<name>A0A8W8MNA2_MAGGI</name>
<evidence type="ECO:0000313" key="2">
    <source>
        <dbReference type="EnsemblMetazoa" id="G34129.1:cds"/>
    </source>
</evidence>
<dbReference type="PANTHER" id="PTHR33845:SF1">
    <property type="entry name" value="C2H2-TYPE DOMAIN-CONTAINING PROTEIN"/>
    <property type="match status" value="1"/>
</dbReference>
<proteinExistence type="predicted"/>
<reference evidence="2" key="1">
    <citation type="submission" date="2022-08" db="UniProtKB">
        <authorList>
            <consortium name="EnsemblMetazoa"/>
        </authorList>
    </citation>
    <scope>IDENTIFICATION</scope>
    <source>
        <strain evidence="2">05x7-T-G4-1.051#20</strain>
    </source>
</reference>
<evidence type="ECO:0000313" key="3">
    <source>
        <dbReference type="Proteomes" id="UP000005408"/>
    </source>
</evidence>
<evidence type="ECO:0000256" key="1">
    <source>
        <dbReference type="SAM" id="MobiDB-lite"/>
    </source>
</evidence>
<dbReference type="AlphaFoldDB" id="A0A8W8MNA2"/>
<organism evidence="2 3">
    <name type="scientific">Magallana gigas</name>
    <name type="common">Pacific oyster</name>
    <name type="synonym">Crassostrea gigas</name>
    <dbReference type="NCBI Taxonomy" id="29159"/>
    <lineage>
        <taxon>Eukaryota</taxon>
        <taxon>Metazoa</taxon>
        <taxon>Spiralia</taxon>
        <taxon>Lophotrochozoa</taxon>
        <taxon>Mollusca</taxon>
        <taxon>Bivalvia</taxon>
        <taxon>Autobranchia</taxon>
        <taxon>Pteriomorphia</taxon>
        <taxon>Ostreida</taxon>
        <taxon>Ostreoidea</taxon>
        <taxon>Ostreidae</taxon>
        <taxon>Magallana</taxon>
    </lineage>
</organism>
<feature type="region of interest" description="Disordered" evidence="1">
    <location>
        <begin position="1"/>
        <end position="24"/>
    </location>
</feature>
<dbReference type="EnsemblMetazoa" id="G34129.1">
    <property type="protein sequence ID" value="G34129.1:cds"/>
    <property type="gene ID" value="G34129"/>
</dbReference>
<accession>A0A8W8MNA2</accession>
<protein>
    <submittedName>
        <fullName evidence="2">Uncharacterized protein</fullName>
    </submittedName>
</protein>